<dbReference type="Gene3D" id="2.40.280.10">
    <property type="match status" value="1"/>
</dbReference>
<keyword evidence="5" id="KW-1185">Reference proteome</keyword>
<evidence type="ECO:0000256" key="3">
    <source>
        <dbReference type="HAMAP-Rule" id="MF_00023"/>
    </source>
</evidence>
<reference evidence="4" key="2">
    <citation type="submission" date="2020-09" db="EMBL/GenBank/DDBJ databases">
        <authorList>
            <person name="Sun Q."/>
            <person name="Ohkuma M."/>
        </authorList>
    </citation>
    <scope>NUCLEOTIDE SEQUENCE</scope>
    <source>
        <strain evidence="4">JCM 14719</strain>
    </source>
</reference>
<dbReference type="AlphaFoldDB" id="A0A8J3BIW1"/>
<dbReference type="SUPFAM" id="SSF74982">
    <property type="entry name" value="Small protein B (SmpB)"/>
    <property type="match status" value="1"/>
</dbReference>
<organism evidence="4 5">
    <name type="scientific">Calditerricola satsumensis</name>
    <dbReference type="NCBI Taxonomy" id="373054"/>
    <lineage>
        <taxon>Bacteria</taxon>
        <taxon>Bacillati</taxon>
        <taxon>Bacillota</taxon>
        <taxon>Bacilli</taxon>
        <taxon>Bacillales</taxon>
        <taxon>Bacillaceae</taxon>
        <taxon>Calditerricola</taxon>
    </lineage>
</organism>
<comment type="function">
    <text evidence="3">Required for rescue of stalled ribosomes mediated by trans-translation. Binds to transfer-messenger RNA (tmRNA), required for stable association of tmRNA with ribosomes. tmRNA and SmpB together mimic tRNA shape, replacing the anticodon stem-loop with SmpB. tmRNA is encoded by the ssrA gene; the 2 termini fold to resemble tRNA(Ala) and it encodes a 'tag peptide', a short internal open reading frame. During trans-translation Ala-aminoacylated tmRNA acts like a tRNA, entering the A-site of stalled ribosomes, displacing the stalled mRNA. The ribosome then switches to translate the ORF on the tmRNA; the nascent peptide is terminated with the 'tag peptide' encoded by the tmRNA and targeted for degradation. The ribosome is freed to recommence translation, which seems to be the essential function of trans-translation.</text>
</comment>
<proteinExistence type="inferred from homology"/>
<evidence type="ECO:0000256" key="2">
    <source>
        <dbReference type="ARBA" id="ARBA00022884"/>
    </source>
</evidence>
<comment type="subcellular location">
    <subcellularLocation>
        <location evidence="3">Cytoplasm</location>
    </subcellularLocation>
    <text evidence="3">The tmRNA-SmpB complex associates with stalled 70S ribosomes.</text>
</comment>
<dbReference type="PANTHER" id="PTHR30308:SF2">
    <property type="entry name" value="SSRA-BINDING PROTEIN"/>
    <property type="match status" value="1"/>
</dbReference>
<gene>
    <name evidence="3 4" type="primary">smpB</name>
    <name evidence="4" type="ORF">GCM10007043_21280</name>
</gene>
<keyword evidence="2 3" id="KW-0694">RNA-binding</keyword>
<dbReference type="GO" id="GO:0005829">
    <property type="term" value="C:cytosol"/>
    <property type="evidence" value="ECO:0007669"/>
    <property type="project" value="TreeGrafter"/>
</dbReference>
<evidence type="ECO:0000313" key="5">
    <source>
        <dbReference type="Proteomes" id="UP000637720"/>
    </source>
</evidence>
<dbReference type="NCBIfam" id="TIGR00086">
    <property type="entry name" value="smpB"/>
    <property type="match status" value="1"/>
</dbReference>
<dbReference type="Pfam" id="PF01668">
    <property type="entry name" value="SmpB"/>
    <property type="match status" value="1"/>
</dbReference>
<dbReference type="PROSITE" id="PS01317">
    <property type="entry name" value="SSRP"/>
    <property type="match status" value="1"/>
</dbReference>
<dbReference type="RefSeq" id="WP_054672581.1">
    <property type="nucleotide sequence ID" value="NZ_BMOF01000058.1"/>
</dbReference>
<comment type="caution">
    <text evidence="4">The sequence shown here is derived from an EMBL/GenBank/DDBJ whole genome shotgun (WGS) entry which is preliminary data.</text>
</comment>
<dbReference type="InterPro" id="IPR000037">
    <property type="entry name" value="SsrA-bd_prot"/>
</dbReference>
<dbReference type="HAMAP" id="MF_00023">
    <property type="entry name" value="SmpB"/>
    <property type="match status" value="1"/>
</dbReference>
<dbReference type="InterPro" id="IPR020081">
    <property type="entry name" value="SsrA-bd_prot_CS"/>
</dbReference>
<dbReference type="NCBIfam" id="NF003843">
    <property type="entry name" value="PRK05422.1"/>
    <property type="match status" value="1"/>
</dbReference>
<protein>
    <recommendedName>
        <fullName evidence="3">SsrA-binding protein</fullName>
    </recommendedName>
    <alternativeName>
        <fullName evidence="3">Small protein B</fullName>
    </alternativeName>
</protein>
<keyword evidence="1 3" id="KW-0963">Cytoplasm</keyword>
<dbReference type="PANTHER" id="PTHR30308">
    <property type="entry name" value="TMRNA-BINDING COMPONENT OF TRANS-TRANSLATION TAGGING COMPLEX"/>
    <property type="match status" value="1"/>
</dbReference>
<sequence>MGDGVKVVATNKKAWHDYHIEDTYEAGIVLTGTEIKSVRAGRVNLKDSFARVEDGEVFLYNMHISPYSQGNRFNHDPTRTRKLLLHRYEINRLTGKVKERGYALVPLRMYLKNGYAKLELALAKGKKIYDKREAMAKRDAQREIERAFRERQKY</sequence>
<comment type="similarity">
    <text evidence="3">Belongs to the SmpB family.</text>
</comment>
<accession>A0A8J3BIW1</accession>
<dbReference type="CDD" id="cd09294">
    <property type="entry name" value="SmpB"/>
    <property type="match status" value="1"/>
</dbReference>
<dbReference type="GO" id="GO:0003723">
    <property type="term" value="F:RNA binding"/>
    <property type="evidence" value="ECO:0007669"/>
    <property type="project" value="UniProtKB-UniRule"/>
</dbReference>
<dbReference type="GO" id="GO:0070930">
    <property type="term" value="P:trans-translation-dependent protein tagging"/>
    <property type="evidence" value="ECO:0007669"/>
    <property type="project" value="TreeGrafter"/>
</dbReference>
<evidence type="ECO:0000256" key="1">
    <source>
        <dbReference type="ARBA" id="ARBA00022490"/>
    </source>
</evidence>
<dbReference type="GO" id="GO:0070929">
    <property type="term" value="P:trans-translation"/>
    <property type="evidence" value="ECO:0007669"/>
    <property type="project" value="UniProtKB-UniRule"/>
</dbReference>
<dbReference type="EMBL" id="BMOF01000058">
    <property type="protein sequence ID" value="GGK06912.1"/>
    <property type="molecule type" value="Genomic_DNA"/>
</dbReference>
<name>A0A8J3BIW1_9BACI</name>
<dbReference type="Proteomes" id="UP000637720">
    <property type="component" value="Unassembled WGS sequence"/>
</dbReference>
<reference evidence="4" key="1">
    <citation type="journal article" date="2014" name="Int. J. Syst. Evol. Microbiol.">
        <title>Complete genome sequence of Corynebacterium casei LMG S-19264T (=DSM 44701T), isolated from a smear-ripened cheese.</title>
        <authorList>
            <consortium name="US DOE Joint Genome Institute (JGI-PGF)"/>
            <person name="Walter F."/>
            <person name="Albersmeier A."/>
            <person name="Kalinowski J."/>
            <person name="Ruckert C."/>
        </authorList>
    </citation>
    <scope>NUCLEOTIDE SEQUENCE</scope>
    <source>
        <strain evidence="4">JCM 14719</strain>
    </source>
</reference>
<dbReference type="InterPro" id="IPR023620">
    <property type="entry name" value="SmpB"/>
</dbReference>
<evidence type="ECO:0000313" key="4">
    <source>
        <dbReference type="EMBL" id="GGK06912.1"/>
    </source>
</evidence>